<dbReference type="Pfam" id="PF23562">
    <property type="entry name" value="AMP-binding_C_3"/>
    <property type="match status" value="1"/>
</dbReference>
<dbReference type="RefSeq" id="WP_141197881.1">
    <property type="nucleotide sequence ID" value="NZ_CP041186.1"/>
</dbReference>
<dbReference type="PROSITE" id="PS00455">
    <property type="entry name" value="AMP_BINDING"/>
    <property type="match status" value="1"/>
</dbReference>
<dbReference type="InterPro" id="IPR000873">
    <property type="entry name" value="AMP-dep_synth/lig_dom"/>
</dbReference>
<name>A0A4Y6PSV9_PERCE</name>
<keyword evidence="3" id="KW-0443">Lipid metabolism</keyword>
<dbReference type="Gene3D" id="3.30.300.30">
    <property type="match status" value="1"/>
</dbReference>
<dbReference type="InterPro" id="IPR045851">
    <property type="entry name" value="AMP-bd_C_sf"/>
</dbReference>
<dbReference type="AlphaFoldDB" id="A0A4Y6PSV9"/>
<dbReference type="EMBL" id="CP041186">
    <property type="protein sequence ID" value="QDG51398.1"/>
    <property type="molecule type" value="Genomic_DNA"/>
</dbReference>
<organism evidence="7 8">
    <name type="scientific">Persicimonas caeni</name>
    <dbReference type="NCBI Taxonomy" id="2292766"/>
    <lineage>
        <taxon>Bacteria</taxon>
        <taxon>Deltaproteobacteria</taxon>
        <taxon>Bradymonadales</taxon>
        <taxon>Bradymonadaceae</taxon>
        <taxon>Persicimonas</taxon>
    </lineage>
</organism>
<dbReference type="Proteomes" id="UP000315995">
    <property type="component" value="Chromosome"/>
</dbReference>
<evidence type="ECO:0000313" key="8">
    <source>
        <dbReference type="Proteomes" id="UP000315995"/>
    </source>
</evidence>
<proteinExistence type="predicted"/>
<evidence type="ECO:0000256" key="2">
    <source>
        <dbReference type="ARBA" id="ARBA00022832"/>
    </source>
</evidence>
<keyword evidence="8" id="KW-1185">Reference proteome</keyword>
<evidence type="ECO:0000259" key="6">
    <source>
        <dbReference type="Pfam" id="PF00501"/>
    </source>
</evidence>
<protein>
    <submittedName>
        <fullName evidence="7">Long-chain fatty acid--CoA ligase</fullName>
    </submittedName>
</protein>
<dbReference type="PANTHER" id="PTHR43272:SF32">
    <property type="entry name" value="AMP-DEPENDENT SYNTHETASE_LIGASE DOMAIN-CONTAINING PROTEIN"/>
    <property type="match status" value="1"/>
</dbReference>
<feature type="domain" description="AMP-dependent synthetase/ligase" evidence="6">
    <location>
        <begin position="32"/>
        <end position="445"/>
    </location>
</feature>
<evidence type="ECO:0000313" key="7">
    <source>
        <dbReference type="EMBL" id="QDG51398.1"/>
    </source>
</evidence>
<keyword evidence="1 7" id="KW-0436">Ligase</keyword>
<feature type="coiled-coil region" evidence="5">
    <location>
        <begin position="549"/>
        <end position="576"/>
    </location>
</feature>
<dbReference type="InterPro" id="IPR020845">
    <property type="entry name" value="AMP-binding_CS"/>
</dbReference>
<keyword evidence="5" id="KW-0175">Coiled coil</keyword>
<comment type="catalytic activity">
    <reaction evidence="4">
        <text>a long-chain fatty acid + ATP + CoA = a long-chain fatty acyl-CoA + AMP + diphosphate</text>
        <dbReference type="Rhea" id="RHEA:15421"/>
        <dbReference type="ChEBI" id="CHEBI:30616"/>
        <dbReference type="ChEBI" id="CHEBI:33019"/>
        <dbReference type="ChEBI" id="CHEBI:57287"/>
        <dbReference type="ChEBI" id="CHEBI:57560"/>
        <dbReference type="ChEBI" id="CHEBI:83139"/>
        <dbReference type="ChEBI" id="CHEBI:456215"/>
        <dbReference type="EC" id="6.2.1.3"/>
    </reaction>
    <physiologicalReaction direction="left-to-right" evidence="4">
        <dbReference type="Rhea" id="RHEA:15422"/>
    </physiologicalReaction>
</comment>
<accession>A0A4Y6PSV9</accession>
<reference evidence="7 8" key="1">
    <citation type="submission" date="2019-06" db="EMBL/GenBank/DDBJ databases">
        <title>Persicimonas caeni gen. nov., sp. nov., a predatory bacterium isolated from solar saltern.</title>
        <authorList>
            <person name="Wang S."/>
        </authorList>
    </citation>
    <scope>NUCLEOTIDE SEQUENCE [LARGE SCALE GENOMIC DNA]</scope>
    <source>
        <strain evidence="7 8">YN101</strain>
    </source>
</reference>
<dbReference type="OrthoDB" id="9803968at2"/>
<dbReference type="InterPro" id="IPR042099">
    <property type="entry name" value="ANL_N_sf"/>
</dbReference>
<sequence length="616" mass="69199">MTAAHNIDTAAKQLPSGDALELTLPGRLLTMARERGSQPALRDKRLGVWQEISWQEYYDQSAAVGRMLWHLGIRPGDHVSILSENRPEWLYADLGAEGIGARSAGIYQTNPAEDVAYVLEHSQSKLVFCEDQEQVDKVIEVKDETPTVRHVVVFDPRGTRDYTDSRLMSFKDFLKKGRELLAKDPDWFAHQIAERDPDEVSMIVYTSGTTGPPKGAMLTPRNALETSREFVPILDVSDDDKILSYLPLCHVAEKIFTFFLPLTTGCVVHFGESVYTVQQDLKEVSPTIFLGVPRIWEKVHAGVTVKIKDSSLLKRGLYSWCVAWGHKIAAKRRRGQMNPFDHLLYFVCWLLVFRALRERLGLGACRVPVTGAAPISADLLRWFHAIGVPVMEGYGQTECAGVSHVNRPGRIRLGTVGEPLPTVEHTIAEDGEILVRGSLVFAGYLHNDEATQKTIDADGWLHTGDIGEIDDQNYLRITGRKKEIIITAGGKNLSPEKIENALKMSPYIKEAVAIGDQRKFISALIQIDAATVGDWATRRAIPYTSFEDLTQKEEVRELIEQELKKANDRLARVESVRAFRLFPKELHQDDGEVTATQKVKRRAIAEKYEDLIESIY</sequence>
<evidence type="ECO:0000256" key="5">
    <source>
        <dbReference type="SAM" id="Coils"/>
    </source>
</evidence>
<dbReference type="Gene3D" id="3.40.50.12780">
    <property type="entry name" value="N-terminal domain of ligase-like"/>
    <property type="match status" value="2"/>
</dbReference>
<accession>A0A5B8YAD0</accession>
<dbReference type="GO" id="GO:0016020">
    <property type="term" value="C:membrane"/>
    <property type="evidence" value="ECO:0007669"/>
    <property type="project" value="TreeGrafter"/>
</dbReference>
<evidence type="ECO:0000256" key="1">
    <source>
        <dbReference type="ARBA" id="ARBA00022598"/>
    </source>
</evidence>
<evidence type="ECO:0000256" key="3">
    <source>
        <dbReference type="ARBA" id="ARBA00023098"/>
    </source>
</evidence>
<dbReference type="SUPFAM" id="SSF56801">
    <property type="entry name" value="Acetyl-CoA synthetase-like"/>
    <property type="match status" value="1"/>
</dbReference>
<gene>
    <name evidence="7" type="ORF">FIV42_11795</name>
</gene>
<dbReference type="Pfam" id="PF00501">
    <property type="entry name" value="AMP-binding"/>
    <property type="match status" value="1"/>
</dbReference>
<evidence type="ECO:0000256" key="4">
    <source>
        <dbReference type="ARBA" id="ARBA00024484"/>
    </source>
</evidence>
<keyword evidence="2" id="KW-0276">Fatty acid metabolism</keyword>
<dbReference type="GO" id="GO:0004467">
    <property type="term" value="F:long-chain fatty acid-CoA ligase activity"/>
    <property type="evidence" value="ECO:0007669"/>
    <property type="project" value="UniProtKB-EC"/>
</dbReference>
<dbReference type="PANTHER" id="PTHR43272">
    <property type="entry name" value="LONG-CHAIN-FATTY-ACID--COA LIGASE"/>
    <property type="match status" value="1"/>
</dbReference>